<proteinExistence type="predicted"/>
<evidence type="ECO:0000313" key="2">
    <source>
        <dbReference type="EMBL" id="MPC65237.1"/>
    </source>
</evidence>
<evidence type="ECO:0000256" key="1">
    <source>
        <dbReference type="SAM" id="MobiDB-lite"/>
    </source>
</evidence>
<keyword evidence="3" id="KW-1185">Reference proteome</keyword>
<evidence type="ECO:0000313" key="3">
    <source>
        <dbReference type="Proteomes" id="UP000324222"/>
    </source>
</evidence>
<feature type="region of interest" description="Disordered" evidence="1">
    <location>
        <begin position="1"/>
        <end position="66"/>
    </location>
</feature>
<dbReference type="Proteomes" id="UP000324222">
    <property type="component" value="Unassembled WGS sequence"/>
</dbReference>
<sequence length="66" mass="7284">MCLVVTAQPLSVPDRTPPRSASLSEEDLEVDGYHMDTDEEEQQQDAGASKRLGGYRSNSTPTWSRS</sequence>
<protein>
    <submittedName>
        <fullName evidence="2">Uncharacterized protein</fullName>
    </submittedName>
</protein>
<dbReference type="AlphaFoldDB" id="A0A5B7H7E0"/>
<feature type="compositionally biased region" description="Polar residues" evidence="1">
    <location>
        <begin position="56"/>
        <end position="66"/>
    </location>
</feature>
<dbReference type="EMBL" id="VSRR010023102">
    <property type="protein sequence ID" value="MPC65237.1"/>
    <property type="molecule type" value="Genomic_DNA"/>
</dbReference>
<comment type="caution">
    <text evidence="2">The sequence shown here is derived from an EMBL/GenBank/DDBJ whole genome shotgun (WGS) entry which is preliminary data.</text>
</comment>
<reference evidence="2 3" key="1">
    <citation type="submission" date="2019-05" db="EMBL/GenBank/DDBJ databases">
        <title>Another draft genome of Portunus trituberculatus and its Hox gene families provides insights of decapod evolution.</title>
        <authorList>
            <person name="Jeong J.-H."/>
            <person name="Song I."/>
            <person name="Kim S."/>
            <person name="Choi T."/>
            <person name="Kim D."/>
            <person name="Ryu S."/>
            <person name="Kim W."/>
        </authorList>
    </citation>
    <scope>NUCLEOTIDE SEQUENCE [LARGE SCALE GENOMIC DNA]</scope>
    <source>
        <tissue evidence="2">Muscle</tissue>
    </source>
</reference>
<gene>
    <name evidence="2" type="ORF">E2C01_059370</name>
</gene>
<organism evidence="2 3">
    <name type="scientific">Portunus trituberculatus</name>
    <name type="common">Swimming crab</name>
    <name type="synonym">Neptunus trituberculatus</name>
    <dbReference type="NCBI Taxonomy" id="210409"/>
    <lineage>
        <taxon>Eukaryota</taxon>
        <taxon>Metazoa</taxon>
        <taxon>Ecdysozoa</taxon>
        <taxon>Arthropoda</taxon>
        <taxon>Crustacea</taxon>
        <taxon>Multicrustacea</taxon>
        <taxon>Malacostraca</taxon>
        <taxon>Eumalacostraca</taxon>
        <taxon>Eucarida</taxon>
        <taxon>Decapoda</taxon>
        <taxon>Pleocyemata</taxon>
        <taxon>Brachyura</taxon>
        <taxon>Eubrachyura</taxon>
        <taxon>Portunoidea</taxon>
        <taxon>Portunidae</taxon>
        <taxon>Portuninae</taxon>
        <taxon>Portunus</taxon>
    </lineage>
</organism>
<name>A0A5B7H7E0_PORTR</name>
<accession>A0A5B7H7E0</accession>